<evidence type="ECO:0000313" key="9">
    <source>
        <dbReference type="EMBL" id="SDX63313.1"/>
    </source>
</evidence>
<proteinExistence type="predicted"/>
<keyword evidence="7" id="KW-0479">Metal-binding</keyword>
<dbReference type="STRING" id="488533.SAMN04487960_1128"/>
<keyword evidence="6 8" id="KW-0472">Membrane</keyword>
<dbReference type="GO" id="GO:0046872">
    <property type="term" value="F:metal ion binding"/>
    <property type="evidence" value="ECO:0007669"/>
    <property type="project" value="UniProtKB-KW"/>
</dbReference>
<keyword evidence="7" id="KW-0460">Magnesium</keyword>
<dbReference type="GO" id="GO:0044038">
    <property type="term" value="P:cell wall macromolecule biosynthetic process"/>
    <property type="evidence" value="ECO:0007669"/>
    <property type="project" value="TreeGrafter"/>
</dbReference>
<evidence type="ECO:0000313" key="10">
    <source>
        <dbReference type="Proteomes" id="UP000199675"/>
    </source>
</evidence>
<dbReference type="PANTHER" id="PTHR22926:SF3">
    <property type="entry name" value="UNDECAPRENYL-PHOSPHATE ALPHA-N-ACETYLGLUCOSAMINYL 1-PHOSPHATE TRANSFERASE"/>
    <property type="match status" value="1"/>
</dbReference>
<dbReference type="GO" id="GO:0071555">
    <property type="term" value="P:cell wall organization"/>
    <property type="evidence" value="ECO:0007669"/>
    <property type="project" value="TreeGrafter"/>
</dbReference>
<evidence type="ECO:0000256" key="6">
    <source>
        <dbReference type="ARBA" id="ARBA00023136"/>
    </source>
</evidence>
<dbReference type="Proteomes" id="UP000199675">
    <property type="component" value="Unassembled WGS sequence"/>
</dbReference>
<evidence type="ECO:0000256" key="4">
    <source>
        <dbReference type="ARBA" id="ARBA00022692"/>
    </source>
</evidence>
<feature type="transmembrane region" description="Helical" evidence="8">
    <location>
        <begin position="51"/>
        <end position="71"/>
    </location>
</feature>
<evidence type="ECO:0000256" key="5">
    <source>
        <dbReference type="ARBA" id="ARBA00022989"/>
    </source>
</evidence>
<feature type="transmembrane region" description="Helical" evidence="8">
    <location>
        <begin position="163"/>
        <end position="182"/>
    </location>
</feature>
<keyword evidence="2" id="KW-1003">Cell membrane</keyword>
<feature type="transmembrane region" description="Helical" evidence="8">
    <location>
        <begin position="313"/>
        <end position="334"/>
    </location>
</feature>
<reference evidence="9 10" key="1">
    <citation type="submission" date="2016-10" db="EMBL/GenBank/DDBJ databases">
        <authorList>
            <person name="de Groot N.N."/>
        </authorList>
    </citation>
    <scope>NUCLEOTIDE SEQUENCE [LARGE SCALE GENOMIC DNA]</scope>
    <source>
        <strain evidence="9 10">CGMCC 1.7059</strain>
    </source>
</reference>
<feature type="transmembrane region" description="Helical" evidence="8">
    <location>
        <begin position="240"/>
        <end position="259"/>
    </location>
</feature>
<dbReference type="EMBL" id="FNNE01000012">
    <property type="protein sequence ID" value="SDX63313.1"/>
    <property type="molecule type" value="Genomic_DNA"/>
</dbReference>
<name>A0A1H3DA48_9GAMM</name>
<evidence type="ECO:0000256" key="8">
    <source>
        <dbReference type="SAM" id="Phobius"/>
    </source>
</evidence>
<feature type="transmembrane region" description="Helical" evidence="8">
    <location>
        <begin position="216"/>
        <end position="234"/>
    </location>
</feature>
<protein>
    <submittedName>
        <fullName evidence="9">Fuc2NAc and GlcNAc transferase</fullName>
    </submittedName>
</protein>
<sequence length="347" mass="36970">MGEPVVVWVFVLTVFVMALVGTGWLRSYAVARELMDVPNQRSSHAVPTPRGGGLAVVIAFEAALMAGWAMGALGSDVVFGLGGAGAGVALLGFLDDHGHIPAKWRLAGHFLASGWFLVSLGDLPPIVFGDSVIFSGTALWLFFCLYLVWMLNLYNFMDGIDGLAGVEAVTVCLSGALVSWSAGLASGALLPLLFGGAMAGFLVWNLPPARIFMGDVGSGFAGMTLGGLSLYATVQAPPLFWAWLILLGVFIVDATVTLVRRVLAGYPPHQAHRSHGYQYASRRFRSHRAVTLAVGVINVVWLLPLALLVSWGWLPSVIGLVIAYLPLACLAWLFRSGDVRYQDLSGI</sequence>
<evidence type="ECO:0000256" key="2">
    <source>
        <dbReference type="ARBA" id="ARBA00022475"/>
    </source>
</evidence>
<feature type="transmembrane region" description="Helical" evidence="8">
    <location>
        <begin position="289"/>
        <end position="307"/>
    </location>
</feature>
<keyword evidence="4 8" id="KW-0812">Transmembrane</keyword>
<feature type="transmembrane region" description="Helical" evidence="8">
    <location>
        <begin position="77"/>
        <end position="94"/>
    </location>
</feature>
<organism evidence="9 10">
    <name type="scientific">Marinobacter mobilis</name>
    <dbReference type="NCBI Taxonomy" id="488533"/>
    <lineage>
        <taxon>Bacteria</taxon>
        <taxon>Pseudomonadati</taxon>
        <taxon>Pseudomonadota</taxon>
        <taxon>Gammaproteobacteria</taxon>
        <taxon>Pseudomonadales</taxon>
        <taxon>Marinobacteraceae</taxon>
        <taxon>Marinobacter</taxon>
    </lineage>
</organism>
<evidence type="ECO:0000256" key="1">
    <source>
        <dbReference type="ARBA" id="ARBA00004651"/>
    </source>
</evidence>
<feature type="transmembrane region" description="Helical" evidence="8">
    <location>
        <begin position="188"/>
        <end position="204"/>
    </location>
</feature>
<dbReference type="GO" id="GO:0016780">
    <property type="term" value="F:phosphotransferase activity, for other substituted phosphate groups"/>
    <property type="evidence" value="ECO:0007669"/>
    <property type="project" value="InterPro"/>
</dbReference>
<dbReference type="GO" id="GO:0009103">
    <property type="term" value="P:lipopolysaccharide biosynthetic process"/>
    <property type="evidence" value="ECO:0007669"/>
    <property type="project" value="TreeGrafter"/>
</dbReference>
<accession>A0A1H3DA48</accession>
<dbReference type="AlphaFoldDB" id="A0A1H3DA48"/>
<dbReference type="CDD" id="cd06854">
    <property type="entry name" value="GT_WbpL_WbcO_like"/>
    <property type="match status" value="1"/>
</dbReference>
<dbReference type="OrthoDB" id="9783652at2"/>
<evidence type="ECO:0000256" key="7">
    <source>
        <dbReference type="PIRSR" id="PIRSR600715-1"/>
    </source>
</evidence>
<gene>
    <name evidence="9" type="ORF">SAMN04487960_1128</name>
</gene>
<dbReference type="InterPro" id="IPR000715">
    <property type="entry name" value="Glycosyl_transferase_4"/>
</dbReference>
<feature type="binding site" evidence="7">
    <location>
        <position position="155"/>
    </location>
    <ligand>
        <name>Mg(2+)</name>
        <dbReference type="ChEBI" id="CHEBI:18420"/>
    </ligand>
</feature>
<dbReference type="RefSeq" id="WP_091817062.1">
    <property type="nucleotide sequence ID" value="NZ_FNNE01000012.1"/>
</dbReference>
<comment type="subcellular location">
    <subcellularLocation>
        <location evidence="1">Cell membrane</location>
        <topology evidence="1">Multi-pass membrane protein</topology>
    </subcellularLocation>
</comment>
<keyword evidence="3 9" id="KW-0808">Transferase</keyword>
<comment type="cofactor">
    <cofactor evidence="7">
        <name>Mg(2+)</name>
        <dbReference type="ChEBI" id="CHEBI:18420"/>
    </cofactor>
</comment>
<keyword evidence="10" id="KW-1185">Reference proteome</keyword>
<feature type="binding site" evidence="7">
    <location>
        <position position="215"/>
    </location>
    <ligand>
        <name>Mg(2+)</name>
        <dbReference type="ChEBI" id="CHEBI:18420"/>
    </ligand>
</feature>
<feature type="transmembrane region" description="Helical" evidence="8">
    <location>
        <begin position="132"/>
        <end position="151"/>
    </location>
</feature>
<evidence type="ECO:0000256" key="3">
    <source>
        <dbReference type="ARBA" id="ARBA00022679"/>
    </source>
</evidence>
<keyword evidence="5 8" id="KW-1133">Transmembrane helix</keyword>
<feature type="transmembrane region" description="Helical" evidence="8">
    <location>
        <begin position="6"/>
        <end position="25"/>
    </location>
</feature>
<dbReference type="PANTHER" id="PTHR22926">
    <property type="entry name" value="PHOSPHO-N-ACETYLMURAMOYL-PENTAPEPTIDE-TRANSFERASE"/>
    <property type="match status" value="1"/>
</dbReference>
<dbReference type="GO" id="GO:0005886">
    <property type="term" value="C:plasma membrane"/>
    <property type="evidence" value="ECO:0007669"/>
    <property type="project" value="UniProtKB-SubCell"/>
</dbReference>
<feature type="transmembrane region" description="Helical" evidence="8">
    <location>
        <begin position="106"/>
        <end position="126"/>
    </location>
</feature>
<dbReference type="Pfam" id="PF00953">
    <property type="entry name" value="Glycos_transf_4"/>
    <property type="match status" value="1"/>
</dbReference>